<dbReference type="EMBL" id="JAPNNL010000127">
    <property type="protein sequence ID" value="MDA0636881.1"/>
    <property type="molecule type" value="Genomic_DNA"/>
</dbReference>
<accession>A0ABT4SIX9</accession>
<name>A0ABT4SIX9_9ACTN</name>
<dbReference type="Proteomes" id="UP001144036">
    <property type="component" value="Unassembled WGS sequence"/>
</dbReference>
<proteinExistence type="predicted"/>
<reference evidence="1" key="1">
    <citation type="submission" date="2022-11" db="EMBL/GenBank/DDBJ databases">
        <title>Nonomuraea corallina sp. nov., a new species of the genus Nonomuraea isolated from sea side sediment in Thai sea.</title>
        <authorList>
            <person name="Ngamcharungchit C."/>
            <person name="Matsumoto A."/>
            <person name="Suriyachadkun C."/>
            <person name="Panbangred W."/>
            <person name="Inahashi Y."/>
            <person name="Intra B."/>
        </authorList>
    </citation>
    <scope>NUCLEOTIDE SEQUENCE</scope>
    <source>
        <strain evidence="1">MCN248</strain>
    </source>
</reference>
<evidence type="ECO:0000313" key="2">
    <source>
        <dbReference type="Proteomes" id="UP001144036"/>
    </source>
</evidence>
<sequence length="68" mass="7005">RWGVLGAGDDLREVPTEPGAYLDFYRGVESALRAGGPPPVTPDSAVAALEVIEAARRSASGQGVVRLG</sequence>
<keyword evidence="2" id="KW-1185">Reference proteome</keyword>
<dbReference type="Gene3D" id="3.30.360.10">
    <property type="entry name" value="Dihydrodipicolinate Reductase, domain 2"/>
    <property type="match status" value="1"/>
</dbReference>
<organism evidence="1 2">
    <name type="scientific">Nonomuraea corallina</name>
    <dbReference type="NCBI Taxonomy" id="2989783"/>
    <lineage>
        <taxon>Bacteria</taxon>
        <taxon>Bacillati</taxon>
        <taxon>Actinomycetota</taxon>
        <taxon>Actinomycetes</taxon>
        <taxon>Streptosporangiales</taxon>
        <taxon>Streptosporangiaceae</taxon>
        <taxon>Nonomuraea</taxon>
    </lineage>
</organism>
<feature type="non-terminal residue" evidence="1">
    <location>
        <position position="1"/>
    </location>
</feature>
<comment type="caution">
    <text evidence="1">The sequence shown here is derived from an EMBL/GenBank/DDBJ whole genome shotgun (WGS) entry which is preliminary data.</text>
</comment>
<evidence type="ECO:0000313" key="1">
    <source>
        <dbReference type="EMBL" id="MDA0636881.1"/>
    </source>
</evidence>
<gene>
    <name evidence="1" type="ORF">OUY22_26025</name>
</gene>
<protein>
    <submittedName>
        <fullName evidence="1">Oxidoreductase</fullName>
    </submittedName>
</protein>